<reference evidence="2" key="1">
    <citation type="journal article" date="2019" name="Int. J. Syst. Evol. Microbiol.">
        <title>The Global Catalogue of Microorganisms (GCM) 10K type strain sequencing project: providing services to taxonomists for standard genome sequencing and annotation.</title>
        <authorList>
            <consortium name="The Broad Institute Genomics Platform"/>
            <consortium name="The Broad Institute Genome Sequencing Center for Infectious Disease"/>
            <person name="Wu L."/>
            <person name="Ma J."/>
        </authorList>
    </citation>
    <scope>NUCLEOTIDE SEQUENCE [LARGE SCALE GENOMIC DNA]</scope>
    <source>
        <strain evidence="2">CGMCC 1.6964</strain>
    </source>
</reference>
<evidence type="ECO:0000313" key="1">
    <source>
        <dbReference type="EMBL" id="GGN99060.1"/>
    </source>
</evidence>
<comment type="caution">
    <text evidence="1">The sequence shown here is derived from an EMBL/GenBank/DDBJ whole genome shotgun (WGS) entry which is preliminary data.</text>
</comment>
<protein>
    <submittedName>
        <fullName evidence="1">Uncharacterized protein</fullName>
    </submittedName>
</protein>
<dbReference type="EMBL" id="BMLN01000004">
    <property type="protein sequence ID" value="GGN99060.1"/>
    <property type="molecule type" value="Genomic_DNA"/>
</dbReference>
<accession>A0ABQ2L123</accession>
<evidence type="ECO:0000313" key="2">
    <source>
        <dbReference type="Proteomes" id="UP000606653"/>
    </source>
</evidence>
<name>A0ABQ2L123_9BACL</name>
<dbReference type="Proteomes" id="UP000606653">
    <property type="component" value="Unassembled WGS sequence"/>
</dbReference>
<organism evidence="1 2">
    <name type="scientific">Saccharibacillus kuerlensis</name>
    <dbReference type="NCBI Taxonomy" id="459527"/>
    <lineage>
        <taxon>Bacteria</taxon>
        <taxon>Bacillati</taxon>
        <taxon>Bacillota</taxon>
        <taxon>Bacilli</taxon>
        <taxon>Bacillales</taxon>
        <taxon>Paenibacillaceae</taxon>
        <taxon>Saccharibacillus</taxon>
    </lineage>
</organism>
<gene>
    <name evidence="1" type="ORF">GCM10010969_18890</name>
</gene>
<sequence>MKKFEDCVIIAFVHFLEDLFLILKLPKNANMLSAKSGFKPFWNGYIGREYAES</sequence>
<proteinExistence type="predicted"/>
<keyword evidence="2" id="KW-1185">Reference proteome</keyword>